<proteinExistence type="predicted"/>
<feature type="repeat" description="LDL-receptor class B" evidence="6">
    <location>
        <begin position="730"/>
        <end position="772"/>
    </location>
</feature>
<feature type="repeat" description="LDL-receptor class B" evidence="6">
    <location>
        <begin position="773"/>
        <end position="821"/>
    </location>
</feature>
<dbReference type="InterPro" id="IPR000033">
    <property type="entry name" value="LDLR_classB_rpt"/>
</dbReference>
<keyword evidence="9" id="KW-1185">Reference proteome</keyword>
<dbReference type="InterPro" id="IPR050778">
    <property type="entry name" value="Cueball_EGF_LRP_Nidogen"/>
</dbReference>
<dbReference type="Pfam" id="PF00058">
    <property type="entry name" value="Ldl_recept_b"/>
    <property type="match status" value="6"/>
</dbReference>
<dbReference type="Gene3D" id="2.120.10.30">
    <property type="entry name" value="TolB, C-terminal domain"/>
    <property type="match status" value="3"/>
</dbReference>
<dbReference type="InterPro" id="IPR011042">
    <property type="entry name" value="6-blade_b-propeller_TolB-like"/>
</dbReference>
<feature type="repeat" description="LDL-receptor class B" evidence="6">
    <location>
        <begin position="163"/>
        <end position="209"/>
    </location>
</feature>
<dbReference type="OrthoDB" id="5958943at2759"/>
<feature type="repeat" description="LDL-receptor class B" evidence="6">
    <location>
        <begin position="375"/>
        <end position="416"/>
    </location>
</feature>
<evidence type="ECO:0000313" key="8">
    <source>
        <dbReference type="EMBL" id="KAJ7370892.1"/>
    </source>
</evidence>
<evidence type="ECO:0000256" key="4">
    <source>
        <dbReference type="ARBA" id="ARBA00023157"/>
    </source>
</evidence>
<keyword evidence="5" id="KW-0325">Glycoprotein</keyword>
<keyword evidence="8" id="KW-0675">Receptor</keyword>
<dbReference type="PROSITE" id="PS51120">
    <property type="entry name" value="LDLRB"/>
    <property type="match status" value="8"/>
</dbReference>
<keyword evidence="3" id="KW-0677">Repeat</keyword>
<comment type="caution">
    <text evidence="8">The sequence shown here is derived from an EMBL/GenBank/DDBJ whole genome shotgun (WGS) entry which is preliminary data.</text>
</comment>
<feature type="chain" id="PRO_5040762931" evidence="7">
    <location>
        <begin position="30"/>
        <end position="919"/>
    </location>
</feature>
<feature type="signal peptide" evidence="7">
    <location>
        <begin position="1"/>
        <end position="29"/>
    </location>
</feature>
<keyword evidence="1" id="KW-0245">EGF-like domain</keyword>
<evidence type="ECO:0000256" key="5">
    <source>
        <dbReference type="ARBA" id="ARBA00023180"/>
    </source>
</evidence>
<gene>
    <name evidence="8" type="primary">LRP6_6</name>
    <name evidence="8" type="ORF">OS493_028963</name>
</gene>
<sequence>MKTQRSLVSSLRGIVLVLTWQIIYEGVASSSCQSLPCLYYSNTHSLQAIEISSSKVHSVVPNLHSIEAVDVHVKLNLVYWSEAQPNAIRRLNITSGKVEDVLTDSNLGQIEGIAVEWESGLIYWTDYTNQRIEVAQLDGKNRRSLITQGIRNPRGISVDPRNGYIFWISRGSQPRIERATLSGHNKRTLVNLIRSFLFQPNGITIDFSGNRLYWIDAFFKRLESIDLNGNNRQYFKTLSTSSHPYDIVLYDGVFYFSDATRQSIGKIDQATKQSLGSYTGLGSGLSSSNVLGMAMFSPLRQPKGSSACHNNGGCSHLCLLLPEVLRFFCLSIETQQALYQIPLVSDDSSVSRIAMPLPLNGIRSPVGVDFDPIKGRVYWSDDYRDEIFRAHLNGSSKEQIVDRLRTPGGIAVDFVGRNLYWTDRGRNRIEVSRLDGSFRKTLVYRGLYEPVDIVLDVENGYMYWAQGGRRFISKIERSDMDGTNRIVITRWIFVHYQFPNGLALDKEHNRLYFVDDYSHDISFVSLGTRTQTTVLTRPGYPKGTVIHGSFIYWTETQGQGGAVYRADKASGKSVEKVVGGLYGPKDICVYDANDTVQIVNSKCRTNNGGCSHLCLLKPGGYQCACPNEMKLKTDLKTCHFSEFLLFVDSGRKKIFLINLDNQHAKPIALKLGNTQSPDALDFDPQKRFIYWSDVQLHQISRAHPNGSSSKIIVNSGLQKPKGLAVDYVGRNLYWTDFDANRIEVAKLDGSDRKVLISQNIEKPVDIVLDVINGTMYWSSWSNTRPNIERTNMDGSKRTIIVRFSNSWRPARPNGLALDPETNRLYWVDANKYVIQYTDLQQGNGATFTLPVANYYLIGRPYGLTLKENTLYWSNYRSLYSADKRTGGNVRRLAGNIMRGRDVHVYHNYTAIPGKMIEQF</sequence>
<organism evidence="8 9">
    <name type="scientific">Desmophyllum pertusum</name>
    <dbReference type="NCBI Taxonomy" id="174260"/>
    <lineage>
        <taxon>Eukaryota</taxon>
        <taxon>Metazoa</taxon>
        <taxon>Cnidaria</taxon>
        <taxon>Anthozoa</taxon>
        <taxon>Hexacorallia</taxon>
        <taxon>Scleractinia</taxon>
        <taxon>Caryophylliina</taxon>
        <taxon>Caryophylliidae</taxon>
        <taxon>Desmophyllum</taxon>
    </lineage>
</organism>
<dbReference type="PANTHER" id="PTHR46513">
    <property type="entry name" value="VITELLOGENIN RECEPTOR-LIKE PROTEIN-RELATED-RELATED"/>
    <property type="match status" value="1"/>
</dbReference>
<dbReference type="Pfam" id="PF14670">
    <property type="entry name" value="FXa_inhibition"/>
    <property type="match status" value="1"/>
</dbReference>
<feature type="repeat" description="LDL-receptor class B" evidence="6">
    <location>
        <begin position="120"/>
        <end position="162"/>
    </location>
</feature>
<keyword evidence="4" id="KW-1015">Disulfide bond</keyword>
<dbReference type="FunFam" id="2.120.10.30:FF:000241">
    <property type="entry name" value="Low-density lipoprotein receptor-related protein 6"/>
    <property type="match status" value="3"/>
</dbReference>
<dbReference type="SUPFAM" id="SSF63825">
    <property type="entry name" value="YWTD domain"/>
    <property type="match status" value="3"/>
</dbReference>
<evidence type="ECO:0000256" key="6">
    <source>
        <dbReference type="PROSITE-ProRule" id="PRU00461"/>
    </source>
</evidence>
<accession>A0A9W9YWP8</accession>
<evidence type="ECO:0000313" key="9">
    <source>
        <dbReference type="Proteomes" id="UP001163046"/>
    </source>
</evidence>
<reference evidence="8" key="1">
    <citation type="submission" date="2023-01" db="EMBL/GenBank/DDBJ databases">
        <title>Genome assembly of the deep-sea coral Lophelia pertusa.</title>
        <authorList>
            <person name="Herrera S."/>
            <person name="Cordes E."/>
        </authorList>
    </citation>
    <scope>NUCLEOTIDE SEQUENCE</scope>
    <source>
        <strain evidence="8">USNM1676648</strain>
        <tissue evidence="8">Polyp</tissue>
    </source>
</reference>
<dbReference type="PANTHER" id="PTHR46513:SF13">
    <property type="entry name" value="EGF-LIKE DOMAIN-CONTAINING PROTEIN"/>
    <property type="match status" value="1"/>
</dbReference>
<feature type="repeat" description="LDL-receptor class B" evidence="6">
    <location>
        <begin position="460"/>
        <end position="508"/>
    </location>
</feature>
<keyword evidence="8" id="KW-0449">Lipoprotein</keyword>
<evidence type="ECO:0000256" key="3">
    <source>
        <dbReference type="ARBA" id="ARBA00022737"/>
    </source>
</evidence>
<dbReference type="EMBL" id="MU826854">
    <property type="protein sequence ID" value="KAJ7370892.1"/>
    <property type="molecule type" value="Genomic_DNA"/>
</dbReference>
<protein>
    <submittedName>
        <fullName evidence="8">Low-density lipoprotein receptor- protein 6</fullName>
    </submittedName>
</protein>
<evidence type="ECO:0000256" key="1">
    <source>
        <dbReference type="ARBA" id="ARBA00022536"/>
    </source>
</evidence>
<dbReference type="SMART" id="SM00135">
    <property type="entry name" value="LY"/>
    <property type="match status" value="13"/>
</dbReference>
<dbReference type="SUPFAM" id="SSF57196">
    <property type="entry name" value="EGF/Laminin"/>
    <property type="match status" value="1"/>
</dbReference>
<dbReference type="Proteomes" id="UP001163046">
    <property type="component" value="Unassembled WGS sequence"/>
</dbReference>
<evidence type="ECO:0000256" key="2">
    <source>
        <dbReference type="ARBA" id="ARBA00022729"/>
    </source>
</evidence>
<feature type="repeat" description="LDL-receptor class B" evidence="6">
    <location>
        <begin position="687"/>
        <end position="729"/>
    </location>
</feature>
<keyword evidence="2 7" id="KW-0732">Signal</keyword>
<name>A0A9W9YWP8_9CNID</name>
<feature type="repeat" description="LDL-receptor class B" evidence="6">
    <location>
        <begin position="417"/>
        <end position="459"/>
    </location>
</feature>
<dbReference type="AlphaFoldDB" id="A0A9W9YWP8"/>
<evidence type="ECO:0000256" key="7">
    <source>
        <dbReference type="SAM" id="SignalP"/>
    </source>
</evidence>